<sequence>MEQAGLLILWKINHIEQVISWHKAAKKIKNNVFLKNKNLEATLSSDPFELISLKKVGKEYIYQQDSTWKKSWPICFPITGKLINNEYQLADKIYTMMGHGFFCAITAWKVLIYTADTLVVEYRETKEFYHQYPFLFKLEVTYQLEANKLINKVKITNLDLKPLPYNFGWHPAFICDEHTGKIIFDNPQIITHIPGGTFLGLEMKKETNSQFLINQYDFTTGQCYVLLKQTTNKVLIVDSTREISLTIKGYPNVLIWKCQNDVKYICVEPWDGHQDDINYQIIPFDQKLWINKLT</sequence>
<dbReference type="GO" id="GO:0005975">
    <property type="term" value="P:carbohydrate metabolic process"/>
    <property type="evidence" value="ECO:0007669"/>
    <property type="project" value="InterPro"/>
</dbReference>
<dbReference type="SUPFAM" id="SSF74650">
    <property type="entry name" value="Galactose mutarotase-like"/>
    <property type="match status" value="1"/>
</dbReference>
<name>A0A345DR92_9MOLU</name>
<organism evidence="1 2">
    <name type="scientific">Spiroplasma phoeniceum P40</name>
    <dbReference type="NCBI Taxonomy" id="1276259"/>
    <lineage>
        <taxon>Bacteria</taxon>
        <taxon>Bacillati</taxon>
        <taxon>Mycoplasmatota</taxon>
        <taxon>Mollicutes</taxon>
        <taxon>Entomoplasmatales</taxon>
        <taxon>Spiroplasmataceae</taxon>
        <taxon>Spiroplasma</taxon>
    </lineage>
</organism>
<dbReference type="Gene3D" id="2.70.98.10">
    <property type="match status" value="1"/>
</dbReference>
<proteinExistence type="predicted"/>
<dbReference type="EMBL" id="CP031088">
    <property type="protein sequence ID" value="AXF96733.1"/>
    <property type="molecule type" value="Genomic_DNA"/>
</dbReference>
<dbReference type="InterPro" id="IPR011013">
    <property type="entry name" value="Gal_mutarotase_sf_dom"/>
</dbReference>
<protein>
    <submittedName>
        <fullName evidence="1">Aldose 1-epimerase family protein</fullName>
    </submittedName>
</protein>
<keyword evidence="2" id="KW-1185">Reference proteome</keyword>
<dbReference type="KEGG" id="sphh:SDAV_001780"/>
<dbReference type="InterPro" id="IPR014718">
    <property type="entry name" value="GH-type_carb-bd"/>
</dbReference>
<dbReference type="AlphaFoldDB" id="A0A345DR92"/>
<accession>A0A345DR92</accession>
<dbReference type="Proteomes" id="UP000253689">
    <property type="component" value="Chromosome"/>
</dbReference>
<evidence type="ECO:0000313" key="1">
    <source>
        <dbReference type="EMBL" id="AXF96733.1"/>
    </source>
</evidence>
<evidence type="ECO:0000313" key="2">
    <source>
        <dbReference type="Proteomes" id="UP000253689"/>
    </source>
</evidence>
<dbReference type="Pfam" id="PF01263">
    <property type="entry name" value="Aldose_epim"/>
    <property type="match status" value="1"/>
</dbReference>
<dbReference type="GO" id="GO:0016853">
    <property type="term" value="F:isomerase activity"/>
    <property type="evidence" value="ECO:0007669"/>
    <property type="project" value="InterPro"/>
</dbReference>
<dbReference type="GO" id="GO:0030246">
    <property type="term" value="F:carbohydrate binding"/>
    <property type="evidence" value="ECO:0007669"/>
    <property type="project" value="InterPro"/>
</dbReference>
<dbReference type="InterPro" id="IPR008183">
    <property type="entry name" value="Aldose_1/G6P_1-epimerase"/>
</dbReference>
<reference evidence="2" key="1">
    <citation type="submission" date="2018-07" db="EMBL/GenBank/DDBJ databases">
        <title>Complete Genome Sequence of Spiroplasma phoeniceum.</title>
        <authorList>
            <person name="Davis R.E."/>
            <person name="Shao J.Y."/>
            <person name="Zhao Y."/>
            <person name="Silver A."/>
            <person name="Stump z."/>
            <person name="Gasparich G."/>
        </authorList>
    </citation>
    <scope>NUCLEOTIDE SEQUENCE [LARGE SCALE GENOMIC DNA]</scope>
    <source>
        <strain evidence="2">P40</strain>
    </source>
</reference>
<gene>
    <name evidence="1" type="ORF">SDAV_001780</name>
</gene>
<dbReference type="RefSeq" id="WP_408641547.1">
    <property type="nucleotide sequence ID" value="NZ_CP031088.1"/>
</dbReference>